<dbReference type="PANTHER" id="PTHR47894">
    <property type="entry name" value="HTH-TYPE TRANSCRIPTIONAL REGULATOR GADX"/>
    <property type="match status" value="1"/>
</dbReference>
<feature type="domain" description="HTH araC/xylS-type" evidence="4">
    <location>
        <begin position="234"/>
        <end position="336"/>
    </location>
</feature>
<keyword evidence="3" id="KW-0804">Transcription</keyword>
<dbReference type="Gene3D" id="1.10.10.60">
    <property type="entry name" value="Homeodomain-like"/>
    <property type="match status" value="1"/>
</dbReference>
<keyword evidence="1" id="KW-0805">Transcription regulation</keyword>
<dbReference type="GO" id="GO:0003700">
    <property type="term" value="F:DNA-binding transcription factor activity"/>
    <property type="evidence" value="ECO:0007669"/>
    <property type="project" value="InterPro"/>
</dbReference>
<reference evidence="5 6" key="1">
    <citation type="submission" date="2024-02" db="EMBL/GenBank/DDBJ databases">
        <title>Genome analysis and characterization of Microbaculum marinisediminis sp. nov., isolated from marine sediment.</title>
        <authorList>
            <person name="Du Z.-J."/>
            <person name="Ye Y.-Q."/>
            <person name="Zhang Z.-R."/>
            <person name="Yuan S.-M."/>
            <person name="Zhang X.-Y."/>
        </authorList>
    </citation>
    <scope>NUCLEOTIDE SEQUENCE [LARGE SCALE GENOMIC DNA]</scope>
    <source>
        <strain evidence="5 6">SDUM1044001</strain>
    </source>
</reference>
<name>A0AAW9S130_9HYPH</name>
<dbReference type="EMBL" id="JAZHOF010000011">
    <property type="protein sequence ID" value="MEJ8574265.1"/>
    <property type="molecule type" value="Genomic_DNA"/>
</dbReference>
<comment type="caution">
    <text evidence="5">The sequence shown here is derived from an EMBL/GenBank/DDBJ whole genome shotgun (WGS) entry which is preliminary data.</text>
</comment>
<dbReference type="InterPro" id="IPR009057">
    <property type="entry name" value="Homeodomain-like_sf"/>
</dbReference>
<evidence type="ECO:0000256" key="1">
    <source>
        <dbReference type="ARBA" id="ARBA00023015"/>
    </source>
</evidence>
<sequence>MQHRKVPVISVTALAGVPDFVRSLYGEPTLRRANTAVKLDLEAIGDPDAFMPLAVLSRFVHAIERHARQPDFGLLVAPHLSIRNYGCWGSYLLGADTLAGVIERAIRASRFHSSDESVRLDVANGVARISYPSAAKGQKGYPHIACGVVGILLSICREYLPAHWRPLRVELDFPMPNRPSEYEEQFKCPVWFDAAAPAVCIDAHQLSLSKNRSDTRRLLTLSDVAGSRERLRDPDFSAIVAEQVRHQLVAGGGTVDSVARTLDLSVRSLQRELHRCGASFRDITSTVRTRRAAELLRETDVSITQISADLGYSAPAHFARAFRKVTGRSPRDYRMSFRQQSEDRQQTPPGTNP</sequence>
<keyword evidence="6" id="KW-1185">Reference proteome</keyword>
<dbReference type="SMART" id="SM00342">
    <property type="entry name" value="HTH_ARAC"/>
    <property type="match status" value="1"/>
</dbReference>
<protein>
    <submittedName>
        <fullName evidence="5">AraC family transcriptional regulator ligand-binding domain-containing protein</fullName>
    </submittedName>
</protein>
<evidence type="ECO:0000259" key="4">
    <source>
        <dbReference type="PROSITE" id="PS01124"/>
    </source>
</evidence>
<evidence type="ECO:0000256" key="2">
    <source>
        <dbReference type="ARBA" id="ARBA00023125"/>
    </source>
</evidence>
<dbReference type="SUPFAM" id="SSF46689">
    <property type="entry name" value="Homeodomain-like"/>
    <property type="match status" value="1"/>
</dbReference>
<organism evidence="5 6">
    <name type="scientific">Microbaculum marinum</name>
    <dbReference type="NCBI Taxonomy" id="1764581"/>
    <lineage>
        <taxon>Bacteria</taxon>
        <taxon>Pseudomonadati</taxon>
        <taxon>Pseudomonadota</taxon>
        <taxon>Alphaproteobacteria</taxon>
        <taxon>Hyphomicrobiales</taxon>
        <taxon>Tepidamorphaceae</taxon>
        <taxon>Microbaculum</taxon>
    </lineage>
</organism>
<dbReference type="RefSeq" id="WP_340331968.1">
    <property type="nucleotide sequence ID" value="NZ_JAZHOF010000011.1"/>
</dbReference>
<keyword evidence="2" id="KW-0238">DNA-binding</keyword>
<dbReference type="Pfam" id="PF12833">
    <property type="entry name" value="HTH_18"/>
    <property type="match status" value="1"/>
</dbReference>
<evidence type="ECO:0000256" key="3">
    <source>
        <dbReference type="ARBA" id="ARBA00023163"/>
    </source>
</evidence>
<dbReference type="PRINTS" id="PR00032">
    <property type="entry name" value="HTHARAC"/>
</dbReference>
<dbReference type="AlphaFoldDB" id="A0AAW9S130"/>
<evidence type="ECO:0000313" key="6">
    <source>
        <dbReference type="Proteomes" id="UP001378188"/>
    </source>
</evidence>
<dbReference type="PANTHER" id="PTHR47894:SF4">
    <property type="entry name" value="HTH-TYPE TRANSCRIPTIONAL REGULATOR GADX"/>
    <property type="match status" value="1"/>
</dbReference>
<dbReference type="GO" id="GO:0005829">
    <property type="term" value="C:cytosol"/>
    <property type="evidence" value="ECO:0007669"/>
    <property type="project" value="TreeGrafter"/>
</dbReference>
<evidence type="ECO:0000313" key="5">
    <source>
        <dbReference type="EMBL" id="MEJ8574265.1"/>
    </source>
</evidence>
<dbReference type="Pfam" id="PF12625">
    <property type="entry name" value="Arabinose_bd"/>
    <property type="match status" value="1"/>
</dbReference>
<proteinExistence type="predicted"/>
<dbReference type="InterPro" id="IPR018060">
    <property type="entry name" value="HTH_AraC"/>
</dbReference>
<accession>A0AAW9S130</accession>
<dbReference type="InterPro" id="IPR032687">
    <property type="entry name" value="AraC-type_N"/>
</dbReference>
<dbReference type="GO" id="GO:0000976">
    <property type="term" value="F:transcription cis-regulatory region binding"/>
    <property type="evidence" value="ECO:0007669"/>
    <property type="project" value="TreeGrafter"/>
</dbReference>
<dbReference type="InterPro" id="IPR020449">
    <property type="entry name" value="Tscrpt_reg_AraC-type_HTH"/>
</dbReference>
<dbReference type="PROSITE" id="PS01124">
    <property type="entry name" value="HTH_ARAC_FAMILY_2"/>
    <property type="match status" value="1"/>
</dbReference>
<dbReference type="Proteomes" id="UP001378188">
    <property type="component" value="Unassembled WGS sequence"/>
</dbReference>
<gene>
    <name evidence="5" type="ORF">V3328_22465</name>
</gene>